<dbReference type="SUPFAM" id="SSF48695">
    <property type="entry name" value="Multiheme cytochromes"/>
    <property type="match status" value="1"/>
</dbReference>
<feature type="signal peptide" evidence="1">
    <location>
        <begin position="1"/>
        <end position="18"/>
    </location>
</feature>
<keyword evidence="3" id="KW-1185">Reference proteome</keyword>
<dbReference type="STRING" id="281362.AT959_07965"/>
<dbReference type="InterPro" id="IPR036280">
    <property type="entry name" value="Multihaem_cyt_sf"/>
</dbReference>
<keyword evidence="1" id="KW-0732">Signal</keyword>
<dbReference type="AlphaFoldDB" id="A0A133XIF2"/>
<comment type="caution">
    <text evidence="2">The sequence shown here is derived from an EMBL/GenBank/DDBJ whole genome shotgun (WGS) entry which is preliminary data.</text>
</comment>
<dbReference type="Pfam" id="PF09626">
    <property type="entry name" value="DHC"/>
    <property type="match status" value="1"/>
</dbReference>
<sequence length="153" mass="16789">MKALITLALLGLALPAMADRLPLPGDTPASYRAECGSCHLAYPPALLSAKDWQRTLGSLEQHFGSDAAVDSPKRQEISAFLQRHAGDTSKLGSAGEPPRITQTPRFVRHHREVPAKYWRDPRVKSAANCEACHRGAADGRYSEHDIALPELRR</sequence>
<name>A0A133XIF2_9RHOO</name>
<organism evidence="2 3">
    <name type="scientific">Dechloromonas denitrificans</name>
    <dbReference type="NCBI Taxonomy" id="281362"/>
    <lineage>
        <taxon>Bacteria</taxon>
        <taxon>Pseudomonadati</taxon>
        <taxon>Pseudomonadota</taxon>
        <taxon>Betaproteobacteria</taxon>
        <taxon>Rhodocyclales</taxon>
        <taxon>Azonexaceae</taxon>
        <taxon>Dechloromonas</taxon>
    </lineage>
</organism>
<feature type="chain" id="PRO_5007459701" evidence="1">
    <location>
        <begin position="19"/>
        <end position="153"/>
    </location>
</feature>
<evidence type="ECO:0000313" key="2">
    <source>
        <dbReference type="EMBL" id="KXB30666.1"/>
    </source>
</evidence>
<dbReference type="RefSeq" id="WP_066882416.1">
    <property type="nucleotide sequence ID" value="NZ_LODL01000019.1"/>
</dbReference>
<evidence type="ECO:0000313" key="3">
    <source>
        <dbReference type="Proteomes" id="UP000070186"/>
    </source>
</evidence>
<dbReference type="Proteomes" id="UP000070186">
    <property type="component" value="Unassembled WGS sequence"/>
</dbReference>
<reference evidence="2 3" key="1">
    <citation type="submission" date="2015-12" db="EMBL/GenBank/DDBJ databases">
        <title>Nitrous oxide reduction kinetics distinguish bacteria harboring typical versus atypical NosZ.</title>
        <authorList>
            <person name="Yoon S."/>
            <person name="Nissen S."/>
            <person name="Park D."/>
            <person name="Sanford R.A."/>
            <person name="Loeffler F.E."/>
        </authorList>
    </citation>
    <scope>NUCLEOTIDE SEQUENCE [LARGE SCALE GENOMIC DNA]</scope>
    <source>
        <strain evidence="2 3">ATCC BAA-841</strain>
    </source>
</reference>
<gene>
    <name evidence="2" type="ORF">AT959_07965</name>
</gene>
<evidence type="ECO:0000256" key="1">
    <source>
        <dbReference type="SAM" id="SignalP"/>
    </source>
</evidence>
<accession>A0A133XIF2</accession>
<proteinExistence type="predicted"/>
<dbReference type="EMBL" id="LODL01000019">
    <property type="protein sequence ID" value="KXB30666.1"/>
    <property type="molecule type" value="Genomic_DNA"/>
</dbReference>
<dbReference type="InterPro" id="IPR018588">
    <property type="entry name" value="Dihaem_cytochrome-c"/>
</dbReference>
<protein>
    <submittedName>
        <fullName evidence="2">Cytochrome C</fullName>
    </submittedName>
</protein>